<gene>
    <name evidence="1" type="ORF">IZO911_LOCUS34969</name>
    <name evidence="2" type="ORF">KXQ929_LOCUS15206</name>
</gene>
<evidence type="ECO:0000313" key="2">
    <source>
        <dbReference type="EMBL" id="CAF3768179.1"/>
    </source>
</evidence>
<evidence type="ECO:0000313" key="3">
    <source>
        <dbReference type="Proteomes" id="UP000663860"/>
    </source>
</evidence>
<dbReference type="EMBL" id="CAJOBB010000872">
    <property type="protein sequence ID" value="CAF3768179.1"/>
    <property type="molecule type" value="Genomic_DNA"/>
</dbReference>
<comment type="caution">
    <text evidence="1">The sequence shown here is derived from an EMBL/GenBank/DDBJ whole genome shotgun (WGS) entry which is preliminary data.</text>
</comment>
<name>A0A815EPX6_9BILA</name>
<protein>
    <submittedName>
        <fullName evidence="1">Uncharacterized protein</fullName>
    </submittedName>
</protein>
<dbReference type="EMBL" id="CAJNOE010000717">
    <property type="protein sequence ID" value="CAF1317727.1"/>
    <property type="molecule type" value="Genomic_DNA"/>
</dbReference>
<dbReference type="Proteomes" id="UP000663868">
    <property type="component" value="Unassembled WGS sequence"/>
</dbReference>
<sequence length="159" mass="18767">MSTIVLLKVSYFENYKKQFDFINENLNVAHVFETNHLSDCIHYLINHNKQAAIAHNDIKKKYQSLLLQEKEMIDNEIYKLSNGNIQQNYNRFIQMNKQDNEIIEDVISRRVTSIPTFRRWRTQSRRMPSGAFITDAAALPDLFDCTDDSDDEDENENED</sequence>
<proteinExistence type="predicted"/>
<dbReference type="AlphaFoldDB" id="A0A815EPX6"/>
<accession>A0A815EPX6</accession>
<organism evidence="1 3">
    <name type="scientific">Adineta steineri</name>
    <dbReference type="NCBI Taxonomy" id="433720"/>
    <lineage>
        <taxon>Eukaryota</taxon>
        <taxon>Metazoa</taxon>
        <taxon>Spiralia</taxon>
        <taxon>Gnathifera</taxon>
        <taxon>Rotifera</taxon>
        <taxon>Eurotatoria</taxon>
        <taxon>Bdelloidea</taxon>
        <taxon>Adinetida</taxon>
        <taxon>Adinetidae</taxon>
        <taxon>Adineta</taxon>
    </lineage>
</organism>
<dbReference type="Proteomes" id="UP000663860">
    <property type="component" value="Unassembled WGS sequence"/>
</dbReference>
<evidence type="ECO:0000313" key="1">
    <source>
        <dbReference type="EMBL" id="CAF1317727.1"/>
    </source>
</evidence>
<reference evidence="1" key="1">
    <citation type="submission" date="2021-02" db="EMBL/GenBank/DDBJ databases">
        <authorList>
            <person name="Nowell W R."/>
        </authorList>
    </citation>
    <scope>NUCLEOTIDE SEQUENCE</scope>
</reference>